<organism evidence="10 11">
    <name type="scientific">Neptunicella marina</name>
    <dbReference type="NCBI Taxonomy" id="2125989"/>
    <lineage>
        <taxon>Bacteria</taxon>
        <taxon>Pseudomonadati</taxon>
        <taxon>Pseudomonadota</taxon>
        <taxon>Gammaproteobacteria</taxon>
        <taxon>Alteromonadales</taxon>
        <taxon>Alteromonadaceae</taxon>
        <taxon>Neptunicella</taxon>
    </lineage>
</organism>
<protein>
    <submittedName>
        <fullName evidence="10">ABC transporter permease</fullName>
    </submittedName>
</protein>
<sequence>MLVLILFVFTLNIYTSAKALPETLHKAPIAFVDEDHSQLSGRIIDGFYPPYFMPPRLIELQDMDKVLDAGEYTFVVNIPPDFEKDAMAGRKPTVQVSVDATRVSQAFTGNGYISQIISSQVSEYLAGYRSNEPLPVELVLRARFNPGLEQFWFGSVMELIDAVTMISIILAGAALIREKEHGTVEHLLVMPVTAGEIMISKIWSTGLIVTLATSLSLVGVIETWLQVPIEGSKLLFVLCVALQLFATTAMGIFMATIARSMPQFGLLMILVLLPLQMLSGGMTPRESMPELIQIIMLAAPNTHFVMASQAILYRGAGIDVVWPQLVALLLIASAFFVIALTRFRRTISLLA</sequence>
<dbReference type="PROSITE" id="PS51012">
    <property type="entry name" value="ABC_TM2"/>
    <property type="match status" value="1"/>
</dbReference>
<reference evidence="10" key="1">
    <citation type="journal article" date="2018" name="Int. J. Syst. Evol. Microbiol.">
        <title>Neptunicella marina gen. nov., sp. nov., isolated from surface seawater.</title>
        <authorList>
            <person name="Liu X."/>
            <person name="Lai Q."/>
            <person name="Du Y."/>
            <person name="Zhang X."/>
            <person name="Liu Z."/>
            <person name="Sun F."/>
            <person name="Shao Z."/>
        </authorList>
    </citation>
    <scope>NUCLEOTIDE SEQUENCE</scope>
    <source>
        <strain evidence="10">S27-2</strain>
    </source>
</reference>
<feature type="domain" description="ABC transmembrane type-2" evidence="9">
    <location>
        <begin position="110"/>
        <end position="346"/>
    </location>
</feature>
<dbReference type="EMBL" id="JACNEP010000004">
    <property type="protein sequence ID" value="MBC3765547.1"/>
    <property type="molecule type" value="Genomic_DNA"/>
</dbReference>
<keyword evidence="11" id="KW-1185">Reference proteome</keyword>
<evidence type="ECO:0000256" key="2">
    <source>
        <dbReference type="ARBA" id="ARBA00007783"/>
    </source>
</evidence>
<dbReference type="PANTHER" id="PTHR30294">
    <property type="entry name" value="MEMBRANE COMPONENT OF ABC TRANSPORTER YHHJ-RELATED"/>
    <property type="match status" value="1"/>
</dbReference>
<keyword evidence="5 8" id="KW-0812">Transmembrane</keyword>
<keyword evidence="4" id="KW-1003">Cell membrane</keyword>
<evidence type="ECO:0000256" key="4">
    <source>
        <dbReference type="ARBA" id="ARBA00022475"/>
    </source>
</evidence>
<evidence type="ECO:0000313" key="10">
    <source>
        <dbReference type="EMBL" id="MBC3765547.1"/>
    </source>
</evidence>
<evidence type="ECO:0000256" key="8">
    <source>
        <dbReference type="SAM" id="Phobius"/>
    </source>
</evidence>
<evidence type="ECO:0000256" key="1">
    <source>
        <dbReference type="ARBA" id="ARBA00004651"/>
    </source>
</evidence>
<dbReference type="Proteomes" id="UP000601768">
    <property type="component" value="Unassembled WGS sequence"/>
</dbReference>
<feature type="transmembrane region" description="Helical" evidence="8">
    <location>
        <begin position="321"/>
        <end position="340"/>
    </location>
</feature>
<dbReference type="GO" id="GO:0005886">
    <property type="term" value="C:plasma membrane"/>
    <property type="evidence" value="ECO:0007669"/>
    <property type="project" value="UniProtKB-SubCell"/>
</dbReference>
<dbReference type="Gene3D" id="3.40.1710.10">
    <property type="entry name" value="abc type-2 transporter like domain"/>
    <property type="match status" value="1"/>
</dbReference>
<dbReference type="PANTHER" id="PTHR30294:SF47">
    <property type="entry name" value="INNER MEMBRANE TRANSPORT PERMEASE YHHJ"/>
    <property type="match status" value="1"/>
</dbReference>
<keyword evidence="7 8" id="KW-0472">Membrane</keyword>
<dbReference type="Pfam" id="PF12698">
    <property type="entry name" value="ABC2_membrane_3"/>
    <property type="match status" value="1"/>
</dbReference>
<keyword evidence="6 8" id="KW-1133">Transmembrane helix</keyword>
<comment type="subcellular location">
    <subcellularLocation>
        <location evidence="1">Cell membrane</location>
        <topology evidence="1">Multi-pass membrane protein</topology>
    </subcellularLocation>
</comment>
<feature type="transmembrane region" description="Helical" evidence="8">
    <location>
        <begin position="151"/>
        <end position="176"/>
    </location>
</feature>
<dbReference type="InterPro" id="IPR051449">
    <property type="entry name" value="ABC-2_transporter_component"/>
</dbReference>
<comment type="similarity">
    <text evidence="2">Belongs to the ABC-2 integral membrane protein family.</text>
</comment>
<dbReference type="InterPro" id="IPR013525">
    <property type="entry name" value="ABC2_TM"/>
</dbReference>
<dbReference type="GO" id="GO:0140359">
    <property type="term" value="F:ABC-type transporter activity"/>
    <property type="evidence" value="ECO:0007669"/>
    <property type="project" value="InterPro"/>
</dbReference>
<evidence type="ECO:0000256" key="7">
    <source>
        <dbReference type="ARBA" id="ARBA00023136"/>
    </source>
</evidence>
<evidence type="ECO:0000256" key="3">
    <source>
        <dbReference type="ARBA" id="ARBA00022448"/>
    </source>
</evidence>
<keyword evidence="3" id="KW-0813">Transport</keyword>
<proteinExistence type="inferred from homology"/>
<feature type="transmembrane region" description="Helical" evidence="8">
    <location>
        <begin position="294"/>
        <end position="315"/>
    </location>
</feature>
<dbReference type="InterPro" id="IPR047817">
    <property type="entry name" value="ABC2_TM_bact-type"/>
</dbReference>
<dbReference type="AlphaFoldDB" id="A0A8J6M1L9"/>
<evidence type="ECO:0000259" key="9">
    <source>
        <dbReference type="PROSITE" id="PS51012"/>
    </source>
</evidence>
<reference evidence="10" key="2">
    <citation type="submission" date="2020-08" db="EMBL/GenBank/DDBJ databases">
        <authorList>
            <person name="Lai Q."/>
        </authorList>
    </citation>
    <scope>NUCLEOTIDE SEQUENCE</scope>
    <source>
        <strain evidence="10">S27-2</strain>
    </source>
</reference>
<evidence type="ECO:0000256" key="6">
    <source>
        <dbReference type="ARBA" id="ARBA00022989"/>
    </source>
</evidence>
<feature type="transmembrane region" description="Helical" evidence="8">
    <location>
        <begin position="234"/>
        <end position="258"/>
    </location>
</feature>
<comment type="caution">
    <text evidence="10">The sequence shown here is derived from an EMBL/GenBank/DDBJ whole genome shotgun (WGS) entry which is preliminary data.</text>
</comment>
<gene>
    <name evidence="10" type="ORF">H8B19_06640</name>
</gene>
<evidence type="ECO:0000256" key="5">
    <source>
        <dbReference type="ARBA" id="ARBA00022692"/>
    </source>
</evidence>
<name>A0A8J6M1L9_9ALTE</name>
<feature type="transmembrane region" description="Helical" evidence="8">
    <location>
        <begin position="206"/>
        <end position="227"/>
    </location>
</feature>
<feature type="transmembrane region" description="Helical" evidence="8">
    <location>
        <begin position="264"/>
        <end position="282"/>
    </location>
</feature>
<evidence type="ECO:0000313" key="11">
    <source>
        <dbReference type="Proteomes" id="UP000601768"/>
    </source>
</evidence>
<accession>A0A8J6M1L9</accession>